<comment type="catalytic activity">
    <reaction evidence="1">
        <text>Hydrolyzes the link between N-acetylmuramoyl residues and L-amino acid residues in certain cell-wall glycopeptides.</text>
        <dbReference type="EC" id="3.5.1.28"/>
    </reaction>
</comment>
<gene>
    <name evidence="6" type="ORF">QTN47_08100</name>
</gene>
<reference evidence="6 7" key="1">
    <citation type="submission" date="2023-07" db="EMBL/GenBank/DDBJ databases">
        <authorList>
            <person name="Lian W.-H."/>
        </authorList>
    </citation>
    <scope>NUCLEOTIDE SEQUENCE [LARGE SCALE GENOMIC DNA]</scope>
    <source>
        <strain evidence="6 7">SYSU DXS3180</strain>
    </source>
</reference>
<comment type="caution">
    <text evidence="6">The sequence shown here is derived from an EMBL/GenBank/DDBJ whole genome shotgun (WGS) entry which is preliminary data.</text>
</comment>
<evidence type="ECO:0000313" key="6">
    <source>
        <dbReference type="EMBL" id="MEX6687447.1"/>
    </source>
</evidence>
<proteinExistence type="predicted"/>
<organism evidence="6 7">
    <name type="scientific">Danxiaibacter flavus</name>
    <dbReference type="NCBI Taxonomy" id="3049108"/>
    <lineage>
        <taxon>Bacteria</taxon>
        <taxon>Pseudomonadati</taxon>
        <taxon>Bacteroidota</taxon>
        <taxon>Chitinophagia</taxon>
        <taxon>Chitinophagales</taxon>
        <taxon>Chitinophagaceae</taxon>
        <taxon>Danxiaibacter</taxon>
    </lineage>
</organism>
<evidence type="ECO:0000256" key="3">
    <source>
        <dbReference type="ARBA" id="ARBA00022801"/>
    </source>
</evidence>
<evidence type="ECO:0000256" key="4">
    <source>
        <dbReference type="SAM" id="SignalP"/>
    </source>
</evidence>
<dbReference type="PANTHER" id="PTHR30404">
    <property type="entry name" value="N-ACETYLMURAMOYL-L-ALANINE AMIDASE"/>
    <property type="match status" value="1"/>
</dbReference>
<dbReference type="CDD" id="cd02696">
    <property type="entry name" value="MurNAc-LAA"/>
    <property type="match status" value="1"/>
</dbReference>
<keyword evidence="7" id="KW-1185">Reference proteome</keyword>
<evidence type="ECO:0000313" key="7">
    <source>
        <dbReference type="Proteomes" id="UP001560573"/>
    </source>
</evidence>
<dbReference type="Proteomes" id="UP001560573">
    <property type="component" value="Unassembled WGS sequence"/>
</dbReference>
<evidence type="ECO:0000256" key="2">
    <source>
        <dbReference type="ARBA" id="ARBA00011901"/>
    </source>
</evidence>
<dbReference type="EC" id="3.5.1.28" evidence="2"/>
<dbReference type="Pfam" id="PF01520">
    <property type="entry name" value="Amidase_3"/>
    <property type="match status" value="1"/>
</dbReference>
<evidence type="ECO:0000256" key="1">
    <source>
        <dbReference type="ARBA" id="ARBA00001561"/>
    </source>
</evidence>
<protein>
    <recommendedName>
        <fullName evidence="2">N-acetylmuramoyl-L-alanine amidase</fullName>
        <ecNumber evidence="2">3.5.1.28</ecNumber>
    </recommendedName>
</protein>
<dbReference type="InterPro" id="IPR002508">
    <property type="entry name" value="MurNAc-LAA_cat"/>
</dbReference>
<name>A0ABV3ZC49_9BACT</name>
<dbReference type="PROSITE" id="PS51257">
    <property type="entry name" value="PROKAR_LIPOPROTEIN"/>
    <property type="match status" value="1"/>
</dbReference>
<feature type="signal peptide" evidence="4">
    <location>
        <begin position="1"/>
        <end position="25"/>
    </location>
</feature>
<keyword evidence="3 6" id="KW-0378">Hydrolase</keyword>
<dbReference type="InterPro" id="IPR050695">
    <property type="entry name" value="N-acetylmuramoyl_amidase_3"/>
</dbReference>
<keyword evidence="4" id="KW-0732">Signal</keyword>
<feature type="domain" description="MurNAc-LAA" evidence="5">
    <location>
        <begin position="110"/>
        <end position="310"/>
    </location>
</feature>
<evidence type="ECO:0000259" key="5">
    <source>
        <dbReference type="SMART" id="SM00646"/>
    </source>
</evidence>
<feature type="chain" id="PRO_5046829551" description="N-acetylmuramoyl-L-alanine amidase" evidence="4">
    <location>
        <begin position="26"/>
        <end position="331"/>
    </location>
</feature>
<dbReference type="SUPFAM" id="SSF53187">
    <property type="entry name" value="Zn-dependent exopeptidases"/>
    <property type="match status" value="1"/>
</dbReference>
<dbReference type="PANTHER" id="PTHR30404:SF0">
    <property type="entry name" value="N-ACETYLMURAMOYL-L-ALANINE AMIDASE AMIC"/>
    <property type="match status" value="1"/>
</dbReference>
<accession>A0ABV3ZC49</accession>
<sequence>MQKRIKSATQKFTLPVLLSALLLMACPDTYSQAVKKQIIKTIIIDPGHGYPTLNAHGKYSYESDLTLAFGQALAKKIQDSLPDVKVLMTRNDRNDAGGIANPRDANRYRANFANENHGDLFISIHCNDAPAKHHSEIIDYKTSTYYTGKGKKRKKHTKRVPVYRYWTTPSDVTGTETFIWAINKNDSKIQFVQSNTAVDTTELQGEQTDSTAEDLFDSPEARIMASLRTKKYFDRSLMLADLVQNEFIRQGRVNRGVKQRNNEGIWVLQATAMPSILVEAGFITNPEEEDYMNSDLGKEEVSSAIFNAVLMYKKNVEAGKITEAAGSGQQQ</sequence>
<dbReference type="EMBL" id="JAULBC010000002">
    <property type="protein sequence ID" value="MEX6687447.1"/>
    <property type="molecule type" value="Genomic_DNA"/>
</dbReference>
<dbReference type="SMART" id="SM00646">
    <property type="entry name" value="Ami_3"/>
    <property type="match status" value="1"/>
</dbReference>
<dbReference type="GO" id="GO:0008745">
    <property type="term" value="F:N-acetylmuramoyl-L-alanine amidase activity"/>
    <property type="evidence" value="ECO:0007669"/>
    <property type="project" value="UniProtKB-EC"/>
</dbReference>
<dbReference type="Gene3D" id="3.40.630.40">
    <property type="entry name" value="Zn-dependent exopeptidases"/>
    <property type="match status" value="1"/>
</dbReference>
<dbReference type="RefSeq" id="WP_369328853.1">
    <property type="nucleotide sequence ID" value="NZ_JAULBC010000002.1"/>
</dbReference>